<comment type="caution">
    <text evidence="3">The sequence shown here is derived from an EMBL/GenBank/DDBJ whole genome shotgun (WGS) entry which is preliminary data.</text>
</comment>
<organism evidence="3 6">
    <name type="scientific">Araneus ventricosus</name>
    <name type="common">Orbweaver spider</name>
    <name type="synonym">Epeira ventricosa</name>
    <dbReference type="NCBI Taxonomy" id="182803"/>
    <lineage>
        <taxon>Eukaryota</taxon>
        <taxon>Metazoa</taxon>
        <taxon>Ecdysozoa</taxon>
        <taxon>Arthropoda</taxon>
        <taxon>Chelicerata</taxon>
        <taxon>Arachnida</taxon>
        <taxon>Araneae</taxon>
        <taxon>Araneomorphae</taxon>
        <taxon>Entelegynae</taxon>
        <taxon>Araneoidea</taxon>
        <taxon>Araneidae</taxon>
        <taxon>Araneus</taxon>
    </lineage>
</organism>
<gene>
    <name evidence="4" type="ORF">AVEN_131203_1</name>
    <name evidence="5" type="ORF">AVEN_202034_1</name>
    <name evidence="2" type="ORF">AVEN_58812_1</name>
    <name evidence="3" type="ORF">AVEN_77676_1</name>
</gene>
<dbReference type="EMBL" id="BGPR01172800">
    <property type="protein sequence ID" value="GBM36766.1"/>
    <property type="molecule type" value="Genomic_DNA"/>
</dbReference>
<dbReference type="Proteomes" id="UP000499080">
    <property type="component" value="Unassembled WGS sequence"/>
</dbReference>
<dbReference type="EMBL" id="BGPR01172788">
    <property type="protein sequence ID" value="GBM36724.1"/>
    <property type="molecule type" value="Genomic_DNA"/>
</dbReference>
<evidence type="ECO:0000313" key="3">
    <source>
        <dbReference type="EMBL" id="GBM36701.1"/>
    </source>
</evidence>
<dbReference type="Pfam" id="PF07530">
    <property type="entry name" value="PRE_C2HC"/>
    <property type="match status" value="1"/>
</dbReference>
<sequence length="588" mass="66389">MPPKLNKYKSGYAELKERRIVLELVTIRSRKYTNKDTLDADIQKLRKLTGEWYNFNLHQPIDSGSIKILGMYNHCLRDHGYDSEFELDDNGVTYSDFSSAESIASDKSEINDVETDFNPSNDFVEQASDSKDNLMDIEHSLKNVTPTDININTNVKSDGIQNNGIGDDQINSVIVNNCDAINMSKGETPECNVDANIMNIDPPDSNLKGVENDGYRTQGRKRGRVPSNEAIPSKKLTRSNSLPLRNKFNVLANLPDTGNNQNPTNALSQTKIPKVLLKLKQINEIEGIKRNAKEAGEFIKLFCETPRDVRKLTEYLDKNNKEYFVIPGKVVKPIKIVIKGLPIDTDLDEIKTELVNKKFRVEKVNQLKRYKTSEPLNIYQIHLFPSDNIKEIYHLATLSYHFITVEPYENRQHHQCFNCQMWNHGSKGCKLNPKCVICAGKHPSKECPHKGKKEAEIKCTNCNGPHTARYRGCPKYPKNIMKNRIQPGKSFAAAANKNVNKPAPPPETIYTESVNFPPLSTKTTIQANSNPAIDNNLGPKQENLSAIMELATEVSKIFQSIKDVPETLKVMKEADILAKFMVLAEALR</sequence>
<reference evidence="3 6" key="1">
    <citation type="journal article" date="2019" name="Sci. Rep.">
        <title>Orb-weaving spider Araneus ventricosus genome elucidates the spidroin gene catalogue.</title>
        <authorList>
            <person name="Kono N."/>
            <person name="Nakamura H."/>
            <person name="Ohtoshi R."/>
            <person name="Moran D.A.P."/>
            <person name="Shinohara A."/>
            <person name="Yoshida Y."/>
            <person name="Fujiwara M."/>
            <person name="Mori M."/>
            <person name="Tomita M."/>
            <person name="Arakawa K."/>
        </authorList>
    </citation>
    <scope>NUCLEOTIDE SEQUENCE [LARGE SCALE GENOMIC DNA]</scope>
</reference>
<feature type="domain" description="Pre-C2HC" evidence="1">
    <location>
        <begin position="349"/>
        <end position="411"/>
    </location>
</feature>
<dbReference type="EMBL" id="BGPR01172780">
    <property type="protein sequence ID" value="GBM36695.1"/>
    <property type="molecule type" value="Genomic_DNA"/>
</dbReference>
<dbReference type="EMBL" id="BGPR01172781">
    <property type="protein sequence ID" value="GBM36701.1"/>
    <property type="molecule type" value="Genomic_DNA"/>
</dbReference>
<proteinExistence type="predicted"/>
<evidence type="ECO:0000259" key="1">
    <source>
        <dbReference type="Pfam" id="PF07530"/>
    </source>
</evidence>
<evidence type="ECO:0000313" key="2">
    <source>
        <dbReference type="EMBL" id="GBM36695.1"/>
    </source>
</evidence>
<dbReference type="InterPro" id="IPR006579">
    <property type="entry name" value="Pre_C2HC_dom"/>
</dbReference>
<accession>A0A4Y2F6A5</accession>
<protein>
    <recommendedName>
        <fullName evidence="1">Pre-C2HC domain-containing protein</fullName>
    </recommendedName>
</protein>
<dbReference type="AlphaFoldDB" id="A0A4Y2F6A5"/>
<name>A0A4Y2F6A5_ARAVE</name>
<evidence type="ECO:0000313" key="6">
    <source>
        <dbReference type="Proteomes" id="UP000499080"/>
    </source>
</evidence>
<evidence type="ECO:0000313" key="4">
    <source>
        <dbReference type="EMBL" id="GBM36724.1"/>
    </source>
</evidence>
<dbReference type="OrthoDB" id="8123891at2759"/>
<evidence type="ECO:0000313" key="5">
    <source>
        <dbReference type="EMBL" id="GBM36766.1"/>
    </source>
</evidence>
<keyword evidence="6" id="KW-1185">Reference proteome</keyword>